<dbReference type="Proteomes" id="UP000754750">
    <property type="component" value="Unassembled WGS sequence"/>
</dbReference>
<evidence type="ECO:0000256" key="10">
    <source>
        <dbReference type="ARBA" id="ARBA00023209"/>
    </source>
</evidence>
<dbReference type="AlphaFoldDB" id="A0A928KVB7"/>
<protein>
    <recommendedName>
        <fullName evidence="12">Cardiolipin synthase</fullName>
        <ecNumber evidence="12">2.7.8.-</ecNumber>
    </recommendedName>
</protein>
<keyword evidence="9 13" id="KW-0472">Membrane</keyword>
<dbReference type="Pfam" id="PF13396">
    <property type="entry name" value="PLDc_N"/>
    <property type="match status" value="1"/>
</dbReference>
<accession>A0A928KVB7</accession>
<dbReference type="Pfam" id="PF13091">
    <property type="entry name" value="PLDc_2"/>
    <property type="match status" value="2"/>
</dbReference>
<feature type="transmembrane region" description="Helical" evidence="13">
    <location>
        <begin position="68"/>
        <end position="87"/>
    </location>
</feature>
<dbReference type="GO" id="GO:0008808">
    <property type="term" value="F:cardiolipin synthase activity"/>
    <property type="evidence" value="ECO:0007669"/>
    <property type="project" value="UniProtKB-UniRule"/>
</dbReference>
<feature type="transmembrane region" description="Helical" evidence="13">
    <location>
        <begin position="12"/>
        <end position="30"/>
    </location>
</feature>
<dbReference type="GO" id="GO:0005886">
    <property type="term" value="C:plasma membrane"/>
    <property type="evidence" value="ECO:0007669"/>
    <property type="project" value="UniProtKB-SubCell"/>
</dbReference>
<dbReference type="CDD" id="cd09160">
    <property type="entry name" value="PLDc_SMU_988_like_2"/>
    <property type="match status" value="1"/>
</dbReference>
<comment type="subcellular location">
    <subcellularLocation>
        <location evidence="1">Cell membrane</location>
        <topology evidence="1">Multi-pass membrane protein</topology>
    </subcellularLocation>
</comment>
<feature type="domain" description="PLD phosphodiesterase" evidence="14">
    <location>
        <begin position="245"/>
        <end position="272"/>
    </location>
</feature>
<keyword evidence="3" id="KW-0444">Lipid biosynthesis</keyword>
<reference evidence="15" key="1">
    <citation type="submission" date="2019-04" db="EMBL/GenBank/DDBJ databases">
        <title>Evolution of Biomass-Degrading Anaerobic Consortia Revealed by Metagenomics.</title>
        <authorList>
            <person name="Peng X."/>
        </authorList>
    </citation>
    <scope>NUCLEOTIDE SEQUENCE</scope>
    <source>
        <strain evidence="15">SIG551</strain>
    </source>
</reference>
<feature type="domain" description="PLD phosphodiesterase" evidence="14">
    <location>
        <begin position="425"/>
        <end position="452"/>
    </location>
</feature>
<comment type="caution">
    <text evidence="15">The sequence shown here is derived from an EMBL/GenBank/DDBJ whole genome shotgun (WGS) entry which is preliminary data.</text>
</comment>
<evidence type="ECO:0000256" key="2">
    <source>
        <dbReference type="ARBA" id="ARBA00022475"/>
    </source>
</evidence>
<keyword evidence="5 13" id="KW-0812">Transmembrane</keyword>
<dbReference type="PROSITE" id="PS50035">
    <property type="entry name" value="PLD"/>
    <property type="match status" value="2"/>
</dbReference>
<dbReference type="InterPro" id="IPR022924">
    <property type="entry name" value="Cardiolipin_synthase"/>
</dbReference>
<evidence type="ECO:0000256" key="7">
    <source>
        <dbReference type="ARBA" id="ARBA00022989"/>
    </source>
</evidence>
<dbReference type="InterPro" id="IPR001736">
    <property type="entry name" value="PLipase_D/transphosphatidylase"/>
</dbReference>
<gene>
    <name evidence="15" type="primary">cls</name>
    <name evidence="15" type="ORF">E7512_01730</name>
</gene>
<evidence type="ECO:0000256" key="8">
    <source>
        <dbReference type="ARBA" id="ARBA00023098"/>
    </source>
</evidence>
<dbReference type="RefSeq" id="WP_020074660.1">
    <property type="nucleotide sequence ID" value="NZ_SVNY01000001.1"/>
</dbReference>
<organism evidence="15 16">
    <name type="scientific">Faecalispora sporosphaeroides</name>
    <dbReference type="NCBI Taxonomy" id="1549"/>
    <lineage>
        <taxon>Bacteria</taxon>
        <taxon>Bacillati</taxon>
        <taxon>Bacillota</taxon>
        <taxon>Clostridia</taxon>
        <taxon>Eubacteriales</taxon>
        <taxon>Oscillospiraceae</taxon>
        <taxon>Faecalispora</taxon>
    </lineage>
</organism>
<name>A0A928KVB7_9FIRM</name>
<evidence type="ECO:0000256" key="11">
    <source>
        <dbReference type="ARBA" id="ARBA00023264"/>
    </source>
</evidence>
<dbReference type="CDD" id="cd09154">
    <property type="entry name" value="PLDc_SMU_988_like_1"/>
    <property type="match status" value="1"/>
</dbReference>
<evidence type="ECO:0000256" key="3">
    <source>
        <dbReference type="ARBA" id="ARBA00022516"/>
    </source>
</evidence>
<dbReference type="EC" id="2.7.8.-" evidence="12"/>
<dbReference type="EMBL" id="SVNY01000001">
    <property type="protein sequence ID" value="MBE6832299.1"/>
    <property type="molecule type" value="Genomic_DNA"/>
</dbReference>
<keyword evidence="2" id="KW-1003">Cell membrane</keyword>
<evidence type="ECO:0000256" key="9">
    <source>
        <dbReference type="ARBA" id="ARBA00023136"/>
    </source>
</evidence>
<feature type="transmembrane region" description="Helical" evidence="13">
    <location>
        <begin position="36"/>
        <end position="56"/>
    </location>
</feature>
<evidence type="ECO:0000313" key="15">
    <source>
        <dbReference type="EMBL" id="MBE6832299.1"/>
    </source>
</evidence>
<evidence type="ECO:0000256" key="1">
    <source>
        <dbReference type="ARBA" id="ARBA00004651"/>
    </source>
</evidence>
<dbReference type="SMART" id="SM00155">
    <property type="entry name" value="PLDc"/>
    <property type="match status" value="2"/>
</dbReference>
<evidence type="ECO:0000256" key="13">
    <source>
        <dbReference type="SAM" id="Phobius"/>
    </source>
</evidence>
<proteinExistence type="predicted"/>
<keyword evidence="10" id="KW-0594">Phospholipid biosynthesis</keyword>
<dbReference type="GO" id="GO:0032049">
    <property type="term" value="P:cardiolipin biosynthetic process"/>
    <property type="evidence" value="ECO:0007669"/>
    <property type="project" value="UniProtKB-UniRule"/>
</dbReference>
<evidence type="ECO:0000256" key="12">
    <source>
        <dbReference type="NCBIfam" id="TIGR04265"/>
    </source>
</evidence>
<keyword evidence="6" id="KW-0677">Repeat</keyword>
<evidence type="ECO:0000256" key="5">
    <source>
        <dbReference type="ARBA" id="ARBA00022692"/>
    </source>
</evidence>
<dbReference type="PANTHER" id="PTHR21248">
    <property type="entry name" value="CARDIOLIPIN SYNTHASE"/>
    <property type="match status" value="1"/>
</dbReference>
<evidence type="ECO:0000256" key="6">
    <source>
        <dbReference type="ARBA" id="ARBA00022737"/>
    </source>
</evidence>
<dbReference type="PANTHER" id="PTHR21248:SF22">
    <property type="entry name" value="PHOSPHOLIPASE D"/>
    <property type="match status" value="1"/>
</dbReference>
<dbReference type="Gene3D" id="3.30.870.10">
    <property type="entry name" value="Endonuclease Chain A"/>
    <property type="match status" value="2"/>
</dbReference>
<keyword evidence="7 13" id="KW-1133">Transmembrane helix</keyword>
<evidence type="ECO:0000256" key="4">
    <source>
        <dbReference type="ARBA" id="ARBA00022679"/>
    </source>
</evidence>
<keyword evidence="11" id="KW-1208">Phospholipid metabolism</keyword>
<dbReference type="InterPro" id="IPR025202">
    <property type="entry name" value="PLD-like_dom"/>
</dbReference>
<keyword evidence="8" id="KW-0443">Lipid metabolism</keyword>
<evidence type="ECO:0000313" key="16">
    <source>
        <dbReference type="Proteomes" id="UP000754750"/>
    </source>
</evidence>
<dbReference type="SUPFAM" id="SSF56024">
    <property type="entry name" value="Phospholipase D/nuclease"/>
    <property type="match status" value="2"/>
</dbReference>
<dbReference type="InterPro" id="IPR027379">
    <property type="entry name" value="CLS_N"/>
</dbReference>
<keyword evidence="4" id="KW-0808">Transferase</keyword>
<evidence type="ECO:0000259" key="14">
    <source>
        <dbReference type="PROSITE" id="PS50035"/>
    </source>
</evidence>
<dbReference type="NCBIfam" id="TIGR04265">
    <property type="entry name" value="bac_cardiolipin"/>
    <property type="match status" value="1"/>
</dbReference>
<sequence length="512" mass="59454">MKKVLKSLLSRTSMIALAILVQIAVLVLMITQFSNYYVWFYGFCNIISIVVTLWILNNSELNPTYKLAWSVAILLFPIFGGLFYLMFGRSRHNRMIRRSVSLENQSFRSYLRPNPEILEEIMEQNPDAGAQVRYLQRYSNCPACRNGSAVYFPNGESKFRSLVEELKKAERFIFLEYFIIREGVMWDTVLEILAQKARQGVEVRVMYDDMGCLFTLPFKYSRRLEKMGIQCSVFNSFVPFLSTLMNNRDHRKIVVIDGKVAFTGGVNLADEYINLSPRFGKWKDAAIMIRGDAVWNFTVMFLSLWGFERKITEDYEKFRAVQEEPGEPQEGGYVLPYSDNPLDWEPVGRNVYLNLISRAKQYVYINTPYLIPDNEVLTALCNAAKSGVDVRIITPHIPDKKLVYMVTRANYEVLVRNGVKIYEFLPGFNHAKTIVCDDEYGIVGTINFDYRSFYMHFECGAWLFRCPAIGSMRDEYLMSLLQCRQVVHAECRSRRWYVRALNSVLNLFAPLM</sequence>